<accession>K0S6U6</accession>
<dbReference type="EMBL" id="AGNL01019481">
    <property type="protein sequence ID" value="EJK61803.1"/>
    <property type="molecule type" value="Genomic_DNA"/>
</dbReference>
<dbReference type="Proteomes" id="UP000266841">
    <property type="component" value="Unassembled WGS sequence"/>
</dbReference>
<protein>
    <submittedName>
        <fullName evidence="2">Uncharacterized protein</fullName>
    </submittedName>
</protein>
<feature type="compositionally biased region" description="Basic residues" evidence="1">
    <location>
        <begin position="19"/>
        <end position="28"/>
    </location>
</feature>
<name>K0S6U6_THAOC</name>
<feature type="compositionally biased region" description="Basic residues" evidence="1">
    <location>
        <begin position="189"/>
        <end position="198"/>
    </location>
</feature>
<evidence type="ECO:0000256" key="1">
    <source>
        <dbReference type="SAM" id="MobiDB-lite"/>
    </source>
</evidence>
<feature type="region of interest" description="Disordered" evidence="1">
    <location>
        <begin position="167"/>
        <end position="217"/>
    </location>
</feature>
<feature type="region of interest" description="Disordered" evidence="1">
    <location>
        <begin position="1"/>
        <end position="28"/>
    </location>
</feature>
<feature type="region of interest" description="Disordered" evidence="1">
    <location>
        <begin position="99"/>
        <end position="155"/>
    </location>
</feature>
<comment type="caution">
    <text evidence="2">The sequence shown here is derived from an EMBL/GenBank/DDBJ whole genome shotgun (WGS) entry which is preliminary data.</text>
</comment>
<evidence type="ECO:0000313" key="3">
    <source>
        <dbReference type="Proteomes" id="UP000266841"/>
    </source>
</evidence>
<proteinExistence type="predicted"/>
<reference evidence="2 3" key="1">
    <citation type="journal article" date="2012" name="Genome Biol.">
        <title>Genome and low-iron response of an oceanic diatom adapted to chronic iron limitation.</title>
        <authorList>
            <person name="Lommer M."/>
            <person name="Specht M."/>
            <person name="Roy A.S."/>
            <person name="Kraemer L."/>
            <person name="Andreson R."/>
            <person name="Gutowska M.A."/>
            <person name="Wolf J."/>
            <person name="Bergner S.V."/>
            <person name="Schilhabel M.B."/>
            <person name="Klostermeier U.C."/>
            <person name="Beiko R.G."/>
            <person name="Rosenstiel P."/>
            <person name="Hippler M."/>
            <person name="Laroche J."/>
        </authorList>
    </citation>
    <scope>NUCLEOTIDE SEQUENCE [LARGE SCALE GENOMIC DNA]</scope>
    <source>
        <strain evidence="2 3">CCMP1005</strain>
    </source>
</reference>
<evidence type="ECO:0000313" key="2">
    <source>
        <dbReference type="EMBL" id="EJK61803.1"/>
    </source>
</evidence>
<keyword evidence="3" id="KW-1185">Reference proteome</keyword>
<sequence>MAPAPFQAMRTVPRVDRAKRTRSIPRGTRRAQIEYGAGCYLSSDSEQRDKNWPARRAASLDGLARTMRCVSRAGARRIFFRVSSRAGVCRWKEPLRGGPRTPLDLELTRGRAAPFPRRRSACTDGQPGRVRGRRPSSTGGRHGERDDDVTTPSPLLYLGLTLPGRAGAGAPQLGEPTACASRRIPPGRTRSKGRRARLAHRESESRANSPSGRVRRTSAPLPMVAALLYGYCRSWHGSESADAKRTAPEHR</sequence>
<dbReference type="AlphaFoldDB" id="K0S6U6"/>
<gene>
    <name evidence="2" type="ORF">THAOC_17644</name>
</gene>
<organism evidence="2 3">
    <name type="scientific">Thalassiosira oceanica</name>
    <name type="common">Marine diatom</name>
    <dbReference type="NCBI Taxonomy" id="159749"/>
    <lineage>
        <taxon>Eukaryota</taxon>
        <taxon>Sar</taxon>
        <taxon>Stramenopiles</taxon>
        <taxon>Ochrophyta</taxon>
        <taxon>Bacillariophyta</taxon>
        <taxon>Coscinodiscophyceae</taxon>
        <taxon>Thalassiosirophycidae</taxon>
        <taxon>Thalassiosirales</taxon>
        <taxon>Thalassiosiraceae</taxon>
        <taxon>Thalassiosira</taxon>
    </lineage>
</organism>